<dbReference type="InterPro" id="IPR023146">
    <property type="entry name" value="YfbU_alpha-helical_sf"/>
</dbReference>
<feature type="non-terminal residue" evidence="2">
    <location>
        <position position="152"/>
    </location>
</feature>
<feature type="region of interest" description="Disordered" evidence="1">
    <location>
        <begin position="132"/>
        <end position="152"/>
    </location>
</feature>
<sequence length="152" mass="17593">MKMTDGEKLIVLMLADISKRLQGEPEVDPDFVAQTIYADQLWGFDWHFSGIPFERSEEPNPVVKETVNILEMFSSTMYQFQQLENSEQKRVRDDIGYAAHGLDIFPGFDGNHDPHYRVANYLVQDLHRFKDVPGATNNSHTQTSLPQYRKML</sequence>
<evidence type="ECO:0000313" key="2">
    <source>
        <dbReference type="EMBL" id="MVT71488.1"/>
    </source>
</evidence>
<accession>A0A844SWZ0</accession>
<name>A0A844SWZ0_9BRAD</name>
<dbReference type="InterPro" id="IPR005587">
    <property type="entry name" value="UPF0304_YfbU"/>
</dbReference>
<dbReference type="RefSeq" id="WP_244978924.1">
    <property type="nucleotide sequence ID" value="NZ_WQNF01000110.1"/>
</dbReference>
<dbReference type="SUPFAM" id="SSF116960">
    <property type="entry name" value="YfbU-like"/>
    <property type="match status" value="1"/>
</dbReference>
<feature type="compositionally biased region" description="Polar residues" evidence="1">
    <location>
        <begin position="135"/>
        <end position="146"/>
    </location>
</feature>
<dbReference type="EMBL" id="WQNF01000110">
    <property type="protein sequence ID" value="MVT71488.1"/>
    <property type="molecule type" value="Genomic_DNA"/>
</dbReference>
<gene>
    <name evidence="2" type="ORF">GPL21_41745</name>
</gene>
<evidence type="ECO:0000256" key="1">
    <source>
        <dbReference type="SAM" id="MobiDB-lite"/>
    </source>
</evidence>
<dbReference type="Proteomes" id="UP000436468">
    <property type="component" value="Unassembled WGS sequence"/>
</dbReference>
<dbReference type="Gene3D" id="1.10.3190.10">
    <property type="entry name" value="yfbu gene product, domain 2"/>
    <property type="match status" value="1"/>
</dbReference>
<proteinExistence type="predicted"/>
<evidence type="ECO:0000313" key="3">
    <source>
        <dbReference type="Proteomes" id="UP000436468"/>
    </source>
</evidence>
<protein>
    <submittedName>
        <fullName evidence="2">Uncharacterized protein</fullName>
    </submittedName>
</protein>
<comment type="caution">
    <text evidence="2">The sequence shown here is derived from an EMBL/GenBank/DDBJ whole genome shotgun (WGS) entry which is preliminary data.</text>
</comment>
<dbReference type="AlphaFoldDB" id="A0A844SWZ0"/>
<keyword evidence="3" id="KW-1185">Reference proteome</keyword>
<organism evidence="2 3">
    <name type="scientific">Bradyrhizobium pachyrhizi</name>
    <dbReference type="NCBI Taxonomy" id="280333"/>
    <lineage>
        <taxon>Bacteria</taxon>
        <taxon>Pseudomonadati</taxon>
        <taxon>Pseudomonadota</taxon>
        <taxon>Alphaproteobacteria</taxon>
        <taxon>Hyphomicrobiales</taxon>
        <taxon>Nitrobacteraceae</taxon>
        <taxon>Bradyrhizobium</taxon>
    </lineage>
</organism>
<reference evidence="2 3" key="1">
    <citation type="submission" date="2019-12" db="EMBL/GenBank/DDBJ databases">
        <title>Draft genome sequences Bradyrhizobium cajani AMBPC1010, Bradyrhizobium pachyrhizi AMBPC1040 and Bradyrhizobium yuanmingense ALSPC3051, three plant growth promoting strains isolated from nodules of Cajanus cajan L. in Dominican Republic.</title>
        <authorList>
            <person name="Flores-Felix J.D."/>
            <person name="Araujo J."/>
            <person name="Diaz-Alcantara C."/>
            <person name="Gonzalez-Andres F."/>
            <person name="Velazquez E."/>
        </authorList>
    </citation>
    <scope>NUCLEOTIDE SEQUENCE [LARGE SCALE GENOMIC DNA]</scope>
    <source>
        <strain evidence="2 3">1040</strain>
    </source>
</reference>
<dbReference type="Pfam" id="PF03887">
    <property type="entry name" value="YfbU"/>
    <property type="match status" value="1"/>
</dbReference>